<keyword evidence="2" id="KW-1133">Transmembrane helix</keyword>
<name>A0A851GQV9_9BACT</name>
<dbReference type="Gene3D" id="2.180.10.10">
    <property type="entry name" value="RHS repeat-associated core"/>
    <property type="match status" value="1"/>
</dbReference>
<evidence type="ECO:0000313" key="4">
    <source>
        <dbReference type="Proteomes" id="UP000557872"/>
    </source>
</evidence>
<gene>
    <name evidence="3" type="ORF">HW115_17235</name>
</gene>
<feature type="region of interest" description="Disordered" evidence="1">
    <location>
        <begin position="224"/>
        <end position="258"/>
    </location>
</feature>
<organism evidence="3 4">
    <name type="scientific">Oceaniferula marina</name>
    <dbReference type="NCBI Taxonomy" id="2748318"/>
    <lineage>
        <taxon>Bacteria</taxon>
        <taxon>Pseudomonadati</taxon>
        <taxon>Verrucomicrobiota</taxon>
        <taxon>Verrucomicrobiia</taxon>
        <taxon>Verrucomicrobiales</taxon>
        <taxon>Verrucomicrobiaceae</taxon>
        <taxon>Oceaniferula</taxon>
    </lineage>
</organism>
<comment type="caution">
    <text evidence="3">The sequence shown here is derived from an EMBL/GenBank/DDBJ whole genome shotgun (WGS) entry which is preliminary data.</text>
</comment>
<dbReference type="NCBIfam" id="TIGR03696">
    <property type="entry name" value="Rhs_assc_core"/>
    <property type="match status" value="1"/>
</dbReference>
<evidence type="ECO:0000256" key="2">
    <source>
        <dbReference type="SAM" id="Phobius"/>
    </source>
</evidence>
<evidence type="ECO:0000313" key="3">
    <source>
        <dbReference type="EMBL" id="NWK57367.1"/>
    </source>
</evidence>
<dbReference type="InterPro" id="IPR022385">
    <property type="entry name" value="Rhs_assc_core"/>
</dbReference>
<accession>A0A851GQV9</accession>
<dbReference type="EMBL" id="JACBAZ010000011">
    <property type="protein sequence ID" value="NWK57367.1"/>
    <property type="molecule type" value="Genomic_DNA"/>
</dbReference>
<evidence type="ECO:0008006" key="5">
    <source>
        <dbReference type="Google" id="ProtNLM"/>
    </source>
</evidence>
<protein>
    <recommendedName>
        <fullName evidence="5">RHS repeat-associated core domain-containing protein</fullName>
    </recommendedName>
</protein>
<keyword evidence="4" id="KW-1185">Reference proteome</keyword>
<reference evidence="3 4" key="1">
    <citation type="submission" date="2020-07" db="EMBL/GenBank/DDBJ databases">
        <title>Roseicoccus Jingziensis gen. nov., sp. nov., isolated from coastal seawater.</title>
        <authorList>
            <person name="Feng X."/>
        </authorList>
    </citation>
    <scope>NUCLEOTIDE SEQUENCE [LARGE SCALE GENOMIC DNA]</scope>
    <source>
        <strain evidence="3 4">N1E253</strain>
    </source>
</reference>
<keyword evidence="2" id="KW-0472">Membrane</keyword>
<dbReference type="AlphaFoldDB" id="A0A851GQV9"/>
<sequence>MAQRLPAQDSHRSGFCLLRSLSVIFFVFIPLVLFFQKSTDAGAIYNYATPEKSAPGEQMTSFLWYQIHAYDDLISRPLRLSSKLHTTTTMMRPEAASGMGSSRHQPFTCIALIGLTACITRTKNSASMPTHEAKNRFNQRAALANKYTCHFHPRESLSQAINTPQATFTSDYVINYYGYRYLDPVTGGWLSRDPIEEEGGMNLYGFVYNEPVEWLDILGGKPRKGGGGGVKGKGWGRNGNGKNLRYPDPQPRRKRGRQLQKRLDEIAKGIETGKGAAIAEFVGEILEQAATSGSRSYGLAKALGEAECEVKYIKAVNAGKQSRVCRACCVAGVWEYANPHTDSYYVKGAVALILNTSCKKHQEYLMQTGSTWGDHLDQSKQLHDYYYEY</sequence>
<proteinExistence type="predicted"/>
<keyword evidence="2" id="KW-0812">Transmembrane</keyword>
<evidence type="ECO:0000256" key="1">
    <source>
        <dbReference type="SAM" id="MobiDB-lite"/>
    </source>
</evidence>
<dbReference type="Proteomes" id="UP000557872">
    <property type="component" value="Unassembled WGS sequence"/>
</dbReference>
<feature type="transmembrane region" description="Helical" evidence="2">
    <location>
        <begin position="16"/>
        <end position="35"/>
    </location>
</feature>
<feature type="compositionally biased region" description="Gly residues" evidence="1">
    <location>
        <begin position="225"/>
        <end position="239"/>
    </location>
</feature>